<dbReference type="OrthoDB" id="7871474at2"/>
<dbReference type="InterPro" id="IPR027417">
    <property type="entry name" value="P-loop_NTPase"/>
</dbReference>
<dbReference type="Proteomes" id="UP000233597">
    <property type="component" value="Unassembled WGS sequence"/>
</dbReference>
<protein>
    <recommendedName>
        <fullName evidence="1">ORC1/DEAH AAA+ ATPase domain-containing protein</fullName>
    </recommendedName>
</protein>
<evidence type="ECO:0000313" key="3">
    <source>
        <dbReference type="Proteomes" id="UP000233597"/>
    </source>
</evidence>
<dbReference type="Pfam" id="PF13401">
    <property type="entry name" value="AAA_22"/>
    <property type="match status" value="1"/>
</dbReference>
<proteinExistence type="predicted"/>
<name>A0A2N3KSK2_9PROT</name>
<evidence type="ECO:0000313" key="2">
    <source>
        <dbReference type="EMBL" id="PKR53534.1"/>
    </source>
</evidence>
<gene>
    <name evidence="2" type="ORF">COO20_13420</name>
</gene>
<dbReference type="EMBL" id="NWTK01000008">
    <property type="protein sequence ID" value="PKR53534.1"/>
    <property type="molecule type" value="Genomic_DNA"/>
</dbReference>
<dbReference type="AlphaFoldDB" id="A0A2N3KSK2"/>
<comment type="caution">
    <text evidence="2">The sequence shown here is derived from an EMBL/GenBank/DDBJ whole genome shotgun (WGS) entry which is preliminary data.</text>
</comment>
<evidence type="ECO:0000259" key="1">
    <source>
        <dbReference type="Pfam" id="PF13401"/>
    </source>
</evidence>
<reference evidence="2 3" key="1">
    <citation type="submission" date="2017-09" db="EMBL/GenBank/DDBJ databases">
        <title>Biodiversity and function of Thalassospira species in the particle-attached aromatic-hydrocarbon-degrading consortia from the surface seawater of the South China Sea.</title>
        <authorList>
            <person name="Dong C."/>
            <person name="Liu R."/>
            <person name="Shao Z."/>
        </authorList>
    </citation>
    <scope>NUCLEOTIDE SEQUENCE [LARGE SCALE GENOMIC DNA]</scope>
    <source>
        <strain evidence="2 3">CSC1P2</strain>
    </source>
</reference>
<dbReference type="PANTHER" id="PTHR35894">
    <property type="entry name" value="GENERAL SECRETION PATHWAY PROTEIN A-RELATED"/>
    <property type="match status" value="1"/>
</dbReference>
<dbReference type="GO" id="GO:0016887">
    <property type="term" value="F:ATP hydrolysis activity"/>
    <property type="evidence" value="ECO:0007669"/>
    <property type="project" value="InterPro"/>
</dbReference>
<dbReference type="InterPro" id="IPR052026">
    <property type="entry name" value="ExeA_AAA_ATPase_DNA-bind"/>
</dbReference>
<organism evidence="2 3">
    <name type="scientific">Thalassospira marina</name>
    <dbReference type="NCBI Taxonomy" id="2048283"/>
    <lineage>
        <taxon>Bacteria</taxon>
        <taxon>Pseudomonadati</taxon>
        <taxon>Pseudomonadota</taxon>
        <taxon>Alphaproteobacteria</taxon>
        <taxon>Rhodospirillales</taxon>
        <taxon>Thalassospiraceae</taxon>
        <taxon>Thalassospira</taxon>
    </lineage>
</organism>
<dbReference type="Gene3D" id="3.40.50.300">
    <property type="entry name" value="P-loop containing nucleotide triphosphate hydrolases"/>
    <property type="match status" value="1"/>
</dbReference>
<dbReference type="SUPFAM" id="SSF52540">
    <property type="entry name" value="P-loop containing nucleoside triphosphate hydrolases"/>
    <property type="match status" value="1"/>
</dbReference>
<feature type="domain" description="ORC1/DEAH AAA+ ATPase" evidence="1">
    <location>
        <begin position="54"/>
        <end position="168"/>
    </location>
</feature>
<sequence>MKLSLTCTTNGASYMKQDGFLTLPNSDGEARQYAVTPGIRMALALRDTVLNAEENRIGMIVGDPGTGKTVASKAIVHTTPGAMRIVGHPRMDAKSILKAIYDACGVQDAKGTTSNLMQNAMTSGLVKNKLIVLDEANQLLAKPFEVLRLLSDEAGAAVICIGTLLFRRYMVAEQATQLMKQFMSRVGPKSIDFRALTTDQLAMYLIIPRFGKVNRDIASAWHHATGGNLRQATELAWSVERVMKANNIPTITAEAVQAAIADLGTTVAATAGLEKE</sequence>
<accession>A0A2N3KSK2</accession>
<dbReference type="PANTHER" id="PTHR35894:SF1">
    <property type="entry name" value="PHOSPHORIBULOKINASE _ URIDINE KINASE FAMILY"/>
    <property type="match status" value="1"/>
</dbReference>
<dbReference type="InterPro" id="IPR049945">
    <property type="entry name" value="AAA_22"/>
</dbReference>